<dbReference type="OrthoDB" id="74270at2"/>
<proteinExistence type="predicted"/>
<evidence type="ECO:0000313" key="2">
    <source>
        <dbReference type="EMBL" id="PYE53392.1"/>
    </source>
</evidence>
<evidence type="ECO:0000313" key="3">
    <source>
        <dbReference type="Proteomes" id="UP000248326"/>
    </source>
</evidence>
<reference evidence="2 3" key="1">
    <citation type="submission" date="2018-06" db="EMBL/GenBank/DDBJ databases">
        <title>Genomic Encyclopedia of Type Strains, Phase IV (KMG-IV): sequencing the most valuable type-strain genomes for metagenomic binning, comparative biology and taxonomic classification.</title>
        <authorList>
            <person name="Goeker M."/>
        </authorList>
    </citation>
    <scope>NUCLEOTIDE SEQUENCE [LARGE SCALE GENOMIC DNA]</scope>
    <source>
        <strain evidence="2 3">DSM 18048</strain>
    </source>
</reference>
<dbReference type="EMBL" id="QJSX01000009">
    <property type="protein sequence ID" value="PYE53392.1"/>
    <property type="molecule type" value="Genomic_DNA"/>
</dbReference>
<feature type="region of interest" description="Disordered" evidence="1">
    <location>
        <begin position="1"/>
        <end position="44"/>
    </location>
</feature>
<organism evidence="2 3">
    <name type="scientific">Deinococcus yavapaiensis KR-236</name>
    <dbReference type="NCBI Taxonomy" id="694435"/>
    <lineage>
        <taxon>Bacteria</taxon>
        <taxon>Thermotogati</taxon>
        <taxon>Deinococcota</taxon>
        <taxon>Deinococci</taxon>
        <taxon>Deinococcales</taxon>
        <taxon>Deinococcaceae</taxon>
        <taxon>Deinococcus</taxon>
    </lineage>
</organism>
<protein>
    <submittedName>
        <fullName evidence="2">Uncharacterized protein</fullName>
    </submittedName>
</protein>
<feature type="compositionally biased region" description="Polar residues" evidence="1">
    <location>
        <begin position="23"/>
        <end position="36"/>
    </location>
</feature>
<keyword evidence="3" id="KW-1185">Reference proteome</keyword>
<sequence length="109" mass="11235">MDDDTRLENIPPLGRSVEDVEADTQNRVNPPAQDNASGAGDTNFVAPIPVVNPSAQGVQGTVAGTGAPIIGAYGVVDDFADGQLRGERDGRGGVNESRTNDEVTDNSQG</sequence>
<dbReference type="RefSeq" id="WP_110887173.1">
    <property type="nucleotide sequence ID" value="NZ_QJSX01000009.1"/>
</dbReference>
<dbReference type="AlphaFoldDB" id="A0A318SLN5"/>
<name>A0A318SLN5_9DEIO</name>
<evidence type="ECO:0000256" key="1">
    <source>
        <dbReference type="SAM" id="MobiDB-lite"/>
    </source>
</evidence>
<comment type="caution">
    <text evidence="2">The sequence shown here is derived from an EMBL/GenBank/DDBJ whole genome shotgun (WGS) entry which is preliminary data.</text>
</comment>
<gene>
    <name evidence="2" type="ORF">DES52_109169</name>
</gene>
<accession>A0A318SLN5</accession>
<feature type="region of interest" description="Disordered" evidence="1">
    <location>
        <begin position="83"/>
        <end position="109"/>
    </location>
</feature>
<dbReference type="Proteomes" id="UP000248326">
    <property type="component" value="Unassembled WGS sequence"/>
</dbReference>